<name>A0A9J6RPQ4_9GAMM</name>
<feature type="transmembrane region" description="Helical" evidence="1">
    <location>
        <begin position="53"/>
        <end position="74"/>
    </location>
</feature>
<reference evidence="2 3" key="1">
    <citation type="submission" date="2022-12" db="EMBL/GenBank/DDBJ databases">
        <title>Dasania phycosphaerae sp. nov., isolated from particulate material of the south coast of Korea.</title>
        <authorList>
            <person name="Jiang Y."/>
        </authorList>
    </citation>
    <scope>NUCLEOTIDE SEQUENCE [LARGE SCALE GENOMIC DNA]</scope>
    <source>
        <strain evidence="2 3">GY-19</strain>
    </source>
</reference>
<accession>A0A9J6RPQ4</accession>
<dbReference type="AlphaFoldDB" id="A0A9J6RPQ4"/>
<organism evidence="2 3">
    <name type="scientific">Dasania phycosphaerae</name>
    <dbReference type="NCBI Taxonomy" id="2950436"/>
    <lineage>
        <taxon>Bacteria</taxon>
        <taxon>Pseudomonadati</taxon>
        <taxon>Pseudomonadota</taxon>
        <taxon>Gammaproteobacteria</taxon>
        <taxon>Cellvibrionales</taxon>
        <taxon>Spongiibacteraceae</taxon>
        <taxon>Dasania</taxon>
    </lineage>
</organism>
<protein>
    <submittedName>
        <fullName evidence="2">Uncharacterized protein</fullName>
    </submittedName>
</protein>
<keyword evidence="1" id="KW-0812">Transmembrane</keyword>
<proteinExistence type="predicted"/>
<evidence type="ECO:0000313" key="2">
    <source>
        <dbReference type="EMBL" id="MCZ0866330.1"/>
    </source>
</evidence>
<evidence type="ECO:0000313" key="3">
    <source>
        <dbReference type="Proteomes" id="UP001069090"/>
    </source>
</evidence>
<dbReference type="Proteomes" id="UP001069090">
    <property type="component" value="Unassembled WGS sequence"/>
</dbReference>
<comment type="caution">
    <text evidence="2">The sequence shown here is derived from an EMBL/GenBank/DDBJ whole genome shotgun (WGS) entry which is preliminary data.</text>
</comment>
<gene>
    <name evidence="2" type="ORF">O0V09_14050</name>
</gene>
<sequence length="107" mass="12411">MKNKQATSESKFFFDSAKNIRRVIHCLYGCCAVLLLLEFFIHRHSVHSWEQLWGFYPLYGFVACVALVFAAKWLRTWLMRPEDYYQAGSKLETAKDDNKPGADNVDG</sequence>
<dbReference type="EMBL" id="JAPTGG010000012">
    <property type="protein sequence ID" value="MCZ0866330.1"/>
    <property type="molecule type" value="Genomic_DNA"/>
</dbReference>
<keyword evidence="1" id="KW-1133">Transmembrane helix</keyword>
<keyword evidence="1" id="KW-0472">Membrane</keyword>
<keyword evidence="3" id="KW-1185">Reference proteome</keyword>
<dbReference type="RefSeq" id="WP_258332496.1">
    <property type="nucleotide sequence ID" value="NZ_JAPTGG010000012.1"/>
</dbReference>
<feature type="transmembrane region" description="Helical" evidence="1">
    <location>
        <begin position="20"/>
        <end position="41"/>
    </location>
</feature>
<evidence type="ECO:0000256" key="1">
    <source>
        <dbReference type="SAM" id="Phobius"/>
    </source>
</evidence>